<proteinExistence type="predicted"/>
<organism evidence="2">
    <name type="scientific">Auxenochlorella protothecoides</name>
    <name type="common">Green microalga</name>
    <name type="synonym">Chlorella protothecoides</name>
    <dbReference type="NCBI Taxonomy" id="3075"/>
    <lineage>
        <taxon>Eukaryota</taxon>
        <taxon>Viridiplantae</taxon>
        <taxon>Chlorophyta</taxon>
        <taxon>core chlorophytes</taxon>
        <taxon>Trebouxiophyceae</taxon>
        <taxon>Chlorellales</taxon>
        <taxon>Chlorellaceae</taxon>
        <taxon>Auxenochlorella</taxon>
    </lineage>
</organism>
<dbReference type="InterPro" id="IPR011009">
    <property type="entry name" value="Kinase-like_dom_sf"/>
</dbReference>
<accession>A0A1D1ZN37</accession>
<evidence type="ECO:0000313" key="2">
    <source>
        <dbReference type="EMBL" id="JAT68261.1"/>
    </source>
</evidence>
<dbReference type="SUPFAM" id="SSF56112">
    <property type="entry name" value="Protein kinase-like (PK-like)"/>
    <property type="match status" value="1"/>
</dbReference>
<gene>
    <name evidence="2" type="ORF">g.58578</name>
</gene>
<dbReference type="EMBL" id="GDKF01010361">
    <property type="protein sequence ID" value="JAT68261.1"/>
    <property type="molecule type" value="Transcribed_RNA"/>
</dbReference>
<dbReference type="AlphaFoldDB" id="A0A1D1ZN37"/>
<reference evidence="2" key="1">
    <citation type="submission" date="2015-08" db="EMBL/GenBank/DDBJ databases">
        <authorList>
            <person name="Babu N.S."/>
            <person name="Beckwith C.J."/>
            <person name="Beseler K.G."/>
            <person name="Brison A."/>
            <person name="Carone J.V."/>
            <person name="Caskin T.P."/>
            <person name="Diamond M."/>
            <person name="Durham M.E."/>
            <person name="Foxe J.M."/>
            <person name="Go M."/>
            <person name="Henderson B.A."/>
            <person name="Jones I.B."/>
            <person name="McGettigan J.A."/>
            <person name="Micheletti S.J."/>
            <person name="Nasrallah M.E."/>
            <person name="Ortiz D."/>
            <person name="Piller C.R."/>
            <person name="Privatt S.R."/>
            <person name="Schneider S.L."/>
            <person name="Sharp S."/>
            <person name="Smith T.C."/>
            <person name="Stanton J.D."/>
            <person name="Ullery H.E."/>
            <person name="Wilson R.J."/>
            <person name="Serrano M.G."/>
            <person name="Buck G."/>
            <person name="Lee V."/>
            <person name="Wang Y."/>
            <person name="Carvalho R."/>
            <person name="Voegtly L."/>
            <person name="Shi R."/>
            <person name="Duckworth R."/>
            <person name="Johnson A."/>
            <person name="Loviza R."/>
            <person name="Walstead R."/>
            <person name="Shah Z."/>
            <person name="Kiflezghi M."/>
            <person name="Wade K."/>
            <person name="Ball S.L."/>
            <person name="Bradley K.W."/>
            <person name="Asai D.J."/>
            <person name="Bowman C.A."/>
            <person name="Russell D.A."/>
            <person name="Pope W.H."/>
            <person name="Jacobs-Sera D."/>
            <person name="Hendrix R.W."/>
            <person name="Hatfull G.F."/>
        </authorList>
    </citation>
    <scope>NUCLEOTIDE SEQUENCE</scope>
</reference>
<feature type="compositionally biased region" description="Polar residues" evidence="1">
    <location>
        <begin position="234"/>
        <end position="251"/>
    </location>
</feature>
<evidence type="ECO:0000256" key="1">
    <source>
        <dbReference type="SAM" id="MobiDB-lite"/>
    </source>
</evidence>
<evidence type="ECO:0008006" key="3">
    <source>
        <dbReference type="Google" id="ProtNLM"/>
    </source>
</evidence>
<sequence>MPSLPSFSIDRRKLQPRNTPIGDGDVAELNDAMDKSLEPGAVLLPAGMTIREGQELWEGVKFGRLLGAGVQARVFELVRSDGTPSGKVIKVAHADLGHKILNSPVVWIGGEREWEIGIQMRVALQNEDGTLPGFMRVYDCVVVEANDRVTFTGMTMEKLQGWEVHKRLLEPDFHNIHYVREMLYQSFSALAAAQRKLGFHHADLGMRNIMECYPRVFTDVAEEQTAKSLESLRQAESSGSDPAPGSPTSSAGEPAGGTSAAAKLNAADADLPERHSHRRVKPVRGFTCSASGEMLPLGPQVEFKIIDYGVAIFDERLAESTGGTEYKGVLQRIKHVVAAKEVVFPSREGTHPGINRTVPLQTSTGAVGRASHAWHLLPTKLKNKFRVKQTPVGAFPVVSDESFTEAPAGVVLGASKRIPRLNNATRRLMKESGFALDDPLANPQAKGDNIEAVSMSPVESLYRNFWRRKGDVFHILLSVGMALDNRVWPKHDEDLVNAFISLVFHCTGVKVKASFAAASETGTNNLYGTLDRAESLQEMNKANLARQTGHKEEKSGEKSHRLRNFGVNRKWYRPIRRYRMLFKAHIHPYNSGMTANEALVAPFFGRCQASTAAVAPIDVESVFPGAVTAD</sequence>
<name>A0A1D1ZN37_AUXPR</name>
<feature type="region of interest" description="Disordered" evidence="1">
    <location>
        <begin position="1"/>
        <end position="25"/>
    </location>
</feature>
<protein>
    <recommendedName>
        <fullName evidence="3">Protein kinase domain-containing protein</fullName>
    </recommendedName>
</protein>
<feature type="region of interest" description="Disordered" evidence="1">
    <location>
        <begin position="227"/>
        <end position="259"/>
    </location>
</feature>